<dbReference type="Proteomes" id="UP001597295">
    <property type="component" value="Unassembled WGS sequence"/>
</dbReference>
<name>A0ABW5DNU5_9PROT</name>
<dbReference type="RefSeq" id="WP_379875064.1">
    <property type="nucleotide sequence ID" value="NZ_JBHUIP010000003.1"/>
</dbReference>
<dbReference type="SUPFAM" id="SSF103481">
    <property type="entry name" value="Multidrug resistance efflux transporter EmrE"/>
    <property type="match status" value="2"/>
</dbReference>
<comment type="caution">
    <text evidence="3">The sequence shown here is derived from an EMBL/GenBank/DDBJ whole genome shotgun (WGS) entry which is preliminary data.</text>
</comment>
<dbReference type="EMBL" id="JBHUIP010000003">
    <property type="protein sequence ID" value="MFD2262149.1"/>
    <property type="molecule type" value="Genomic_DNA"/>
</dbReference>
<keyword evidence="1" id="KW-0472">Membrane</keyword>
<keyword evidence="4" id="KW-1185">Reference proteome</keyword>
<protein>
    <submittedName>
        <fullName evidence="3">EamA family transporter</fullName>
    </submittedName>
</protein>
<feature type="transmembrane region" description="Helical" evidence="1">
    <location>
        <begin position="222"/>
        <end position="245"/>
    </location>
</feature>
<dbReference type="InterPro" id="IPR000620">
    <property type="entry name" value="EamA_dom"/>
</dbReference>
<dbReference type="PANTHER" id="PTHR22911">
    <property type="entry name" value="ACYL-MALONYL CONDENSING ENZYME-RELATED"/>
    <property type="match status" value="1"/>
</dbReference>
<feature type="transmembrane region" description="Helical" evidence="1">
    <location>
        <begin position="161"/>
        <end position="178"/>
    </location>
</feature>
<feature type="transmembrane region" description="Helical" evidence="1">
    <location>
        <begin position="100"/>
        <end position="117"/>
    </location>
</feature>
<dbReference type="PANTHER" id="PTHR22911:SF137">
    <property type="entry name" value="SOLUTE CARRIER FAMILY 35 MEMBER G2-RELATED"/>
    <property type="match status" value="1"/>
</dbReference>
<organism evidence="3 4">
    <name type="scientific">Lacibacterium aquatile</name>
    <dbReference type="NCBI Taxonomy" id="1168082"/>
    <lineage>
        <taxon>Bacteria</taxon>
        <taxon>Pseudomonadati</taxon>
        <taxon>Pseudomonadota</taxon>
        <taxon>Alphaproteobacteria</taxon>
        <taxon>Rhodospirillales</taxon>
        <taxon>Rhodospirillaceae</taxon>
    </lineage>
</organism>
<keyword evidence="1" id="KW-0812">Transmembrane</keyword>
<feature type="domain" description="EamA" evidence="2">
    <location>
        <begin position="8"/>
        <end position="139"/>
    </location>
</feature>
<evidence type="ECO:0000256" key="1">
    <source>
        <dbReference type="SAM" id="Phobius"/>
    </source>
</evidence>
<feature type="domain" description="EamA" evidence="2">
    <location>
        <begin position="159"/>
        <end position="294"/>
    </location>
</feature>
<gene>
    <name evidence="3" type="ORF">ACFSM5_04565</name>
</gene>
<keyword evidence="1" id="KW-1133">Transmembrane helix</keyword>
<dbReference type="InterPro" id="IPR037185">
    <property type="entry name" value="EmrE-like"/>
</dbReference>
<sequence length="296" mass="30559">MISQIPVGELAALGAAACWTIGPLLGTKVVKEIGSVRFNRVRSGIFFLMTFAVALLAGDLASITPSAALWLGLSGVIGVTFGDLFLFASYKAVGPRLGSLLYMMSAPFTVALAWLFLNEYLSGQALLGGLLTLSGIGLALARKEQEAKGFEMEPGALTKGILFGLIAAFAQAAGTLLSKPALAMGVEPLAAAPIRTGAAMLAMAIVTLPTAGFRAYYVSPRLIPLIVTQAMFGCTGIILLLVAIANTSAGIAAILAALPPIIMLPILRFGFGARLSTIAWAATFVAFAGVVLILSR</sequence>
<feature type="transmembrane region" description="Helical" evidence="1">
    <location>
        <begin position="251"/>
        <end position="271"/>
    </location>
</feature>
<evidence type="ECO:0000259" key="2">
    <source>
        <dbReference type="Pfam" id="PF00892"/>
    </source>
</evidence>
<evidence type="ECO:0000313" key="3">
    <source>
        <dbReference type="EMBL" id="MFD2262149.1"/>
    </source>
</evidence>
<reference evidence="4" key="1">
    <citation type="journal article" date="2019" name="Int. J. Syst. Evol. Microbiol.">
        <title>The Global Catalogue of Microorganisms (GCM) 10K type strain sequencing project: providing services to taxonomists for standard genome sequencing and annotation.</title>
        <authorList>
            <consortium name="The Broad Institute Genomics Platform"/>
            <consortium name="The Broad Institute Genome Sequencing Center for Infectious Disease"/>
            <person name="Wu L."/>
            <person name="Ma J."/>
        </authorList>
    </citation>
    <scope>NUCLEOTIDE SEQUENCE [LARGE SCALE GENOMIC DNA]</scope>
    <source>
        <strain evidence="4">CGMCC 1.19062</strain>
    </source>
</reference>
<feature type="transmembrane region" description="Helical" evidence="1">
    <location>
        <begin position="198"/>
        <end position="217"/>
    </location>
</feature>
<accession>A0ABW5DNU5</accession>
<feature type="transmembrane region" description="Helical" evidence="1">
    <location>
        <begin position="45"/>
        <end position="63"/>
    </location>
</feature>
<feature type="transmembrane region" description="Helical" evidence="1">
    <location>
        <begin position="69"/>
        <end position="88"/>
    </location>
</feature>
<evidence type="ECO:0000313" key="4">
    <source>
        <dbReference type="Proteomes" id="UP001597295"/>
    </source>
</evidence>
<feature type="transmembrane region" description="Helical" evidence="1">
    <location>
        <begin position="123"/>
        <end position="141"/>
    </location>
</feature>
<proteinExistence type="predicted"/>
<dbReference type="Pfam" id="PF00892">
    <property type="entry name" value="EamA"/>
    <property type="match status" value="2"/>
</dbReference>
<feature type="transmembrane region" description="Helical" evidence="1">
    <location>
        <begin position="278"/>
        <end position="295"/>
    </location>
</feature>